<dbReference type="RefSeq" id="WP_109569734.1">
    <property type="nucleotide sequence ID" value="NZ_CP029463.1"/>
</dbReference>
<feature type="domain" description="Luciferase-like" evidence="1">
    <location>
        <begin position="11"/>
        <end position="63"/>
    </location>
</feature>
<accession>A0A2U8QWW7</accession>
<organism evidence="2 3">
    <name type="scientific">Flavobacterium sediminis</name>
    <dbReference type="NCBI Taxonomy" id="2201181"/>
    <lineage>
        <taxon>Bacteria</taxon>
        <taxon>Pseudomonadati</taxon>
        <taxon>Bacteroidota</taxon>
        <taxon>Flavobacteriia</taxon>
        <taxon>Flavobacteriales</taxon>
        <taxon>Flavobacteriaceae</taxon>
        <taxon>Flavobacterium</taxon>
    </lineage>
</organism>
<evidence type="ECO:0000313" key="2">
    <source>
        <dbReference type="EMBL" id="AWM14374.1"/>
    </source>
</evidence>
<sequence>MIPYSFLDLAHVCEGSSITETFQKSVETAQLADTSGYTRYWFAEHHNMKSVASSATSVLIGHIA</sequence>
<dbReference type="InterPro" id="IPR050766">
    <property type="entry name" value="Bact_Lucif_Oxidored"/>
</dbReference>
<dbReference type="AlphaFoldDB" id="A0A2U8QWW7"/>
<dbReference type="OrthoDB" id="9780518at2"/>
<dbReference type="CDD" id="cd00347">
    <property type="entry name" value="Flavin_utilizing_monoxygenases"/>
    <property type="match status" value="1"/>
</dbReference>
<keyword evidence="3" id="KW-1185">Reference proteome</keyword>
<dbReference type="EMBL" id="CP029463">
    <property type="protein sequence ID" value="AWM14374.1"/>
    <property type="molecule type" value="Genomic_DNA"/>
</dbReference>
<evidence type="ECO:0000313" key="3">
    <source>
        <dbReference type="Proteomes" id="UP000245429"/>
    </source>
</evidence>
<name>A0A2U8QWW7_9FLAO</name>
<dbReference type="GO" id="GO:0016705">
    <property type="term" value="F:oxidoreductase activity, acting on paired donors, with incorporation or reduction of molecular oxygen"/>
    <property type="evidence" value="ECO:0007669"/>
    <property type="project" value="InterPro"/>
</dbReference>
<gene>
    <name evidence="2" type="ORF">DI487_11255</name>
</gene>
<protein>
    <recommendedName>
        <fullName evidence="1">Luciferase-like domain-containing protein</fullName>
    </recommendedName>
</protein>
<evidence type="ECO:0000259" key="1">
    <source>
        <dbReference type="Pfam" id="PF00296"/>
    </source>
</evidence>
<dbReference type="InterPro" id="IPR036661">
    <property type="entry name" value="Luciferase-like_sf"/>
</dbReference>
<dbReference type="Pfam" id="PF00296">
    <property type="entry name" value="Bac_luciferase"/>
    <property type="match status" value="1"/>
</dbReference>
<dbReference type="PANTHER" id="PTHR30137:SF6">
    <property type="entry name" value="LUCIFERASE-LIKE MONOOXYGENASE"/>
    <property type="match status" value="1"/>
</dbReference>
<proteinExistence type="predicted"/>
<dbReference type="InterPro" id="IPR011251">
    <property type="entry name" value="Luciferase-like_dom"/>
</dbReference>
<dbReference type="Proteomes" id="UP000245429">
    <property type="component" value="Chromosome"/>
</dbReference>
<dbReference type="SUPFAM" id="SSF51679">
    <property type="entry name" value="Bacterial luciferase-like"/>
    <property type="match status" value="1"/>
</dbReference>
<dbReference type="GO" id="GO:0005829">
    <property type="term" value="C:cytosol"/>
    <property type="evidence" value="ECO:0007669"/>
    <property type="project" value="TreeGrafter"/>
</dbReference>
<dbReference type="PANTHER" id="PTHR30137">
    <property type="entry name" value="LUCIFERASE-LIKE MONOOXYGENASE"/>
    <property type="match status" value="1"/>
</dbReference>
<dbReference type="Gene3D" id="3.20.20.30">
    <property type="entry name" value="Luciferase-like domain"/>
    <property type="match status" value="1"/>
</dbReference>
<dbReference type="KEGG" id="fse:DI487_11255"/>
<reference evidence="2 3" key="1">
    <citation type="submission" date="2018-05" db="EMBL/GenBank/DDBJ databases">
        <title>Flavobacterium sp. MEBiC07310.</title>
        <authorList>
            <person name="Baek K."/>
        </authorList>
    </citation>
    <scope>NUCLEOTIDE SEQUENCE [LARGE SCALE GENOMIC DNA]</scope>
    <source>
        <strain evidence="2 3">MEBiC07310</strain>
    </source>
</reference>